<keyword evidence="1" id="KW-0802">TPR repeat</keyword>
<proteinExistence type="predicted"/>
<comment type="caution">
    <text evidence="2">The sequence shown here is derived from an EMBL/GenBank/DDBJ whole genome shotgun (WGS) entry which is preliminary data.</text>
</comment>
<dbReference type="InterPro" id="IPR011990">
    <property type="entry name" value="TPR-like_helical_dom_sf"/>
</dbReference>
<feature type="non-terminal residue" evidence="2">
    <location>
        <position position="1"/>
    </location>
</feature>
<dbReference type="Gene3D" id="1.25.40.10">
    <property type="entry name" value="Tetratricopeptide repeat domain"/>
    <property type="match status" value="1"/>
</dbReference>
<evidence type="ECO:0000313" key="2">
    <source>
        <dbReference type="EMBL" id="NOT34347.1"/>
    </source>
</evidence>
<reference evidence="2 3" key="1">
    <citation type="submission" date="2020-04" db="EMBL/GenBank/DDBJ databases">
        <title>Metagenomic profiling of ammonia- and methane-oxidizing microorganisms in a Dutch drinking water treatment plant.</title>
        <authorList>
            <person name="Poghosyan L."/>
            <person name="Leucker S."/>
        </authorList>
    </citation>
    <scope>NUCLEOTIDE SEQUENCE [LARGE SCALE GENOMIC DNA]</scope>
    <source>
        <strain evidence="2">S-RSF-IL-03</strain>
    </source>
</reference>
<evidence type="ECO:0000313" key="3">
    <source>
        <dbReference type="Proteomes" id="UP000580839"/>
    </source>
</evidence>
<gene>
    <name evidence="2" type="ORF">HOP12_09280</name>
</gene>
<dbReference type="EMBL" id="JABFRW010000112">
    <property type="protein sequence ID" value="NOT34347.1"/>
    <property type="molecule type" value="Genomic_DNA"/>
</dbReference>
<organism evidence="2 3">
    <name type="scientific">Eiseniibacteriota bacterium</name>
    <dbReference type="NCBI Taxonomy" id="2212470"/>
    <lineage>
        <taxon>Bacteria</taxon>
        <taxon>Candidatus Eiseniibacteriota</taxon>
    </lineage>
</organism>
<protein>
    <submittedName>
        <fullName evidence="2">Tetratricopeptide repeat protein</fullName>
    </submittedName>
</protein>
<dbReference type="InterPro" id="IPR019734">
    <property type="entry name" value="TPR_rpt"/>
</dbReference>
<sequence length="106" mass="12301">LTAQDRREIEALYQQGLEALQQKRNDDAVRYFEIVWSRDPGHSRVAEYLKREYLTRGLEAFASGRLRDAVALWEQALRVDPKDDRTRAYLARAQEHLARTSAIGGR</sequence>
<dbReference type="SUPFAM" id="SSF48452">
    <property type="entry name" value="TPR-like"/>
    <property type="match status" value="1"/>
</dbReference>
<dbReference type="SMART" id="SM00028">
    <property type="entry name" value="TPR"/>
    <property type="match status" value="2"/>
</dbReference>
<dbReference type="Proteomes" id="UP000580839">
    <property type="component" value="Unassembled WGS sequence"/>
</dbReference>
<feature type="repeat" description="TPR" evidence="1">
    <location>
        <begin position="50"/>
        <end position="83"/>
    </location>
</feature>
<dbReference type="AlphaFoldDB" id="A0A849SND3"/>
<dbReference type="Pfam" id="PF13432">
    <property type="entry name" value="TPR_16"/>
    <property type="match status" value="1"/>
</dbReference>
<dbReference type="PROSITE" id="PS50005">
    <property type="entry name" value="TPR"/>
    <property type="match status" value="1"/>
</dbReference>
<evidence type="ECO:0000256" key="1">
    <source>
        <dbReference type="PROSITE-ProRule" id="PRU00339"/>
    </source>
</evidence>
<name>A0A849SND3_UNCEI</name>
<accession>A0A849SND3</accession>